<keyword evidence="1" id="KW-0175">Coiled coil</keyword>
<evidence type="ECO:0000313" key="2">
    <source>
        <dbReference type="EMBL" id="AIT09923.1"/>
    </source>
</evidence>
<dbReference type="EMBL" id="CP009574">
    <property type="protein sequence ID" value="AIT09923.1"/>
    <property type="molecule type" value="Genomic_DNA"/>
</dbReference>
<proteinExistence type="predicted"/>
<reference evidence="2 3" key="1">
    <citation type="submission" date="2014-10" db="EMBL/GenBank/DDBJ databases">
        <title>Whole genome sequence of Francisella endociliophora strain FSC1006, isolated from a laboratory culture of the marine ciliate Euplotes raikovi.</title>
        <authorList>
            <person name="Granberg M."/>
            <person name="Backman S."/>
            <person name="Lundmark E."/>
            <person name="Nilsson E."/>
            <person name="Karlsson E."/>
            <person name="Thelaus J."/>
            <person name="Ohrman C."/>
            <person name="Larkeryd A."/>
            <person name="Stenberg P."/>
        </authorList>
    </citation>
    <scope>NUCLEOTIDE SEQUENCE [LARGE SCALE GENOMIC DNA]</scope>
    <source>
        <strain evidence="2 3">FSC1006</strain>
    </source>
</reference>
<evidence type="ECO:0000256" key="1">
    <source>
        <dbReference type="SAM" id="Coils"/>
    </source>
</evidence>
<name>A0A097EQT1_9GAMM</name>
<dbReference type="STRING" id="1547445.LO80_08050"/>
<dbReference type="AlphaFoldDB" id="A0A097EQT1"/>
<dbReference type="KEGG" id="frf:LO80_08050"/>
<dbReference type="Proteomes" id="UP000029672">
    <property type="component" value="Chromosome"/>
</dbReference>
<keyword evidence="3" id="KW-1185">Reference proteome</keyword>
<sequence>MKKPNFDVKKRPYTNNKFVNNRPKPIPVVETFSVDKLEQFSDEMIELFKLIQAVRYDRIRLQEEYNESRLKLSNDRMNLESEVIKLKKQYNAKISSLQEEYNSVKSNNSIELAKVREG</sequence>
<feature type="coiled-coil region" evidence="1">
    <location>
        <begin position="62"/>
        <end position="107"/>
    </location>
</feature>
<organism evidence="2 3">
    <name type="scientific">Candidatus Francisella endociliophora</name>
    <dbReference type="NCBI Taxonomy" id="653937"/>
    <lineage>
        <taxon>Bacteria</taxon>
        <taxon>Pseudomonadati</taxon>
        <taxon>Pseudomonadota</taxon>
        <taxon>Gammaproteobacteria</taxon>
        <taxon>Thiotrichales</taxon>
        <taxon>Francisellaceae</taxon>
        <taxon>Francisella</taxon>
    </lineage>
</organism>
<dbReference type="RefSeq" id="WP_040010274.1">
    <property type="nucleotide sequence ID" value="NZ_CP009574.1"/>
</dbReference>
<dbReference type="OrthoDB" id="5605335at2"/>
<gene>
    <name evidence="2" type="ORF">LO80_08050</name>
</gene>
<protein>
    <submittedName>
        <fullName evidence="2">Uncharacterized protein</fullName>
    </submittedName>
</protein>
<dbReference type="HOGENOM" id="CLU_2154659_0_0_6"/>
<accession>A0A097EQT1</accession>
<evidence type="ECO:0000313" key="3">
    <source>
        <dbReference type="Proteomes" id="UP000029672"/>
    </source>
</evidence>